<dbReference type="EMBL" id="JABBMT010000010">
    <property type="protein sequence ID" value="NMM40917.1"/>
    <property type="molecule type" value="Genomic_DNA"/>
</dbReference>
<reference evidence="1" key="1">
    <citation type="submission" date="2020-04" db="EMBL/GenBank/DDBJ databases">
        <title>Genome Sequencing for Pseudoaltermonas arctica.</title>
        <authorList>
            <person name="Elkins N.S."/>
        </authorList>
    </citation>
    <scope>NUCLEOTIDE SEQUENCE [LARGE SCALE GENOMIC DNA]</scope>
    <source>
        <strain evidence="1">NEC-BIFX-2020_0012</strain>
    </source>
</reference>
<keyword evidence="2" id="KW-1185">Reference proteome</keyword>
<gene>
    <name evidence="1" type="ORF">HHO47_08820</name>
</gene>
<dbReference type="Proteomes" id="UP000570493">
    <property type="component" value="Unassembled WGS sequence"/>
</dbReference>
<accession>A0A7Y0DSN4</accession>
<proteinExistence type="predicted"/>
<comment type="caution">
    <text evidence="1">The sequence shown here is derived from an EMBL/GenBank/DDBJ whole genome shotgun (WGS) entry which is preliminary data.</text>
</comment>
<dbReference type="AlphaFoldDB" id="A0A7Y0DSN4"/>
<protein>
    <submittedName>
        <fullName evidence="1">Uncharacterized protein</fullName>
    </submittedName>
</protein>
<name>A0A7Y0DSN4_9GAMM</name>
<dbReference type="RefSeq" id="WP_169019961.1">
    <property type="nucleotide sequence ID" value="NZ_JABBMT010000010.1"/>
</dbReference>
<evidence type="ECO:0000313" key="2">
    <source>
        <dbReference type="Proteomes" id="UP000570493"/>
    </source>
</evidence>
<sequence length="184" mass="21432">MSAALKSAKALYDIRSNYKQNQLFELLKKGELSINDSEVKYNKIISAIIVTQEVLERANCEEKFEILMSFYMASTTSKLIDEDPDFYHEALAALSNLSFRELTVLYHLDEYQKKVSHRSEINYKPEDYIADKTHILIDDVYALFHRLLSSGLVIQCPLMGGYVRVYTSPIFSRIQRLITYDYFK</sequence>
<organism evidence="1 2">
    <name type="scientific">Pseudoalteromonas arctica</name>
    <dbReference type="NCBI Taxonomy" id="394751"/>
    <lineage>
        <taxon>Bacteria</taxon>
        <taxon>Pseudomonadati</taxon>
        <taxon>Pseudomonadota</taxon>
        <taxon>Gammaproteobacteria</taxon>
        <taxon>Alteromonadales</taxon>
        <taxon>Pseudoalteromonadaceae</taxon>
        <taxon>Pseudoalteromonas</taxon>
    </lineage>
</organism>
<evidence type="ECO:0000313" key="1">
    <source>
        <dbReference type="EMBL" id="NMM40917.1"/>
    </source>
</evidence>